<dbReference type="PROSITE" id="PS50994">
    <property type="entry name" value="INTEGRASE"/>
    <property type="match status" value="1"/>
</dbReference>
<dbReference type="FunFam" id="1.10.340.70:FF:000001">
    <property type="entry name" value="Retrovirus-related Pol polyprotein from transposon gypsy-like Protein"/>
    <property type="match status" value="1"/>
</dbReference>
<feature type="domain" description="Integrase catalytic" evidence="2">
    <location>
        <begin position="127"/>
        <end position="287"/>
    </location>
</feature>
<protein>
    <recommendedName>
        <fullName evidence="2">Integrase catalytic domain-containing protein</fullName>
    </recommendedName>
</protein>
<dbReference type="Gene3D" id="3.30.420.10">
    <property type="entry name" value="Ribonuclease H-like superfamily/Ribonuclease H"/>
    <property type="match status" value="1"/>
</dbReference>
<comment type="caution">
    <text evidence="3">The sequence shown here is derived from an EMBL/GenBank/DDBJ whole genome shotgun (WGS) entry which is preliminary data.</text>
</comment>
<evidence type="ECO:0000313" key="4">
    <source>
        <dbReference type="Proteomes" id="UP000481153"/>
    </source>
</evidence>
<evidence type="ECO:0000256" key="1">
    <source>
        <dbReference type="SAM" id="MobiDB-lite"/>
    </source>
</evidence>
<dbReference type="InterPro" id="IPR001584">
    <property type="entry name" value="Integrase_cat-core"/>
</dbReference>
<dbReference type="PANTHER" id="PTHR37984:SF5">
    <property type="entry name" value="PROTEIN NYNRIN-LIKE"/>
    <property type="match status" value="1"/>
</dbReference>
<dbReference type="Gene3D" id="1.10.340.70">
    <property type="match status" value="1"/>
</dbReference>
<dbReference type="GO" id="GO:0015074">
    <property type="term" value="P:DNA integration"/>
    <property type="evidence" value="ECO:0007669"/>
    <property type="project" value="InterPro"/>
</dbReference>
<sequence>MKKYFRGEFDNLSQRECQQIAKTVHQFDICEEGALYRLLWSTKRSPTPQLTWSLVIPRSLVTEVLQQCHDGVQGGHFKFMKTYAKAKAFYYWDSMYADTKTYCENCETCATGAPSPHVKAPSPGNLLRQRPMDIVCFDIGTDLPKSFRGNTQLVLFEDIFTAMVMVKATPNRHAHTIAQAYEEAVFRRFGACRELRHDREPSFMSEVFKHFAAMLGQSQSPTFAYRPQANGTADRGIQTITRMVKLYIQDPHQRDWDDVAERMVFALNTSVSATRKETPFFLMHGWDPYTTMMASLPSVKTDANLDSYEWRQQLYHQHAHCMDMARLLVKQAVEERARRHNEGLPADVDTRIRVGDAVWVYIDKVKPGVKLKLAHLWHGPFRVVNRLKNYASEVEVVSLRSGKNHRFYTTIHDSRLKTRRLSPLRPTQLLEGIPPVDFDEELLPDTSFTNRQQSIPGTPLQVPVAVRNTRLNGGIRELEVQLINDGPWTWEPEALLESTPELRKFHRDRLGWSRLAMMVDDDLNPPPTAPEGPPQEAATTV</sequence>
<keyword evidence="4" id="KW-1185">Reference proteome</keyword>
<dbReference type="EMBL" id="VJMJ01000324">
    <property type="protein sequence ID" value="KAF0722774.1"/>
    <property type="molecule type" value="Genomic_DNA"/>
</dbReference>
<evidence type="ECO:0000313" key="3">
    <source>
        <dbReference type="EMBL" id="KAF0722774.1"/>
    </source>
</evidence>
<dbReference type="AlphaFoldDB" id="A0A6G0W6Q4"/>
<name>A0A6G0W6Q4_9STRA</name>
<dbReference type="InterPro" id="IPR041588">
    <property type="entry name" value="Integrase_H2C2"/>
</dbReference>
<dbReference type="InterPro" id="IPR012337">
    <property type="entry name" value="RNaseH-like_sf"/>
</dbReference>
<dbReference type="InterPro" id="IPR036397">
    <property type="entry name" value="RNaseH_sf"/>
</dbReference>
<feature type="region of interest" description="Disordered" evidence="1">
    <location>
        <begin position="521"/>
        <end position="541"/>
    </location>
</feature>
<organism evidence="3 4">
    <name type="scientific">Aphanomyces euteiches</name>
    <dbReference type="NCBI Taxonomy" id="100861"/>
    <lineage>
        <taxon>Eukaryota</taxon>
        <taxon>Sar</taxon>
        <taxon>Stramenopiles</taxon>
        <taxon>Oomycota</taxon>
        <taxon>Saprolegniomycetes</taxon>
        <taxon>Saprolegniales</taxon>
        <taxon>Verrucalvaceae</taxon>
        <taxon>Aphanomyces</taxon>
    </lineage>
</organism>
<proteinExistence type="predicted"/>
<feature type="compositionally biased region" description="Pro residues" evidence="1">
    <location>
        <begin position="524"/>
        <end position="533"/>
    </location>
</feature>
<evidence type="ECO:0000259" key="2">
    <source>
        <dbReference type="PROSITE" id="PS50994"/>
    </source>
</evidence>
<dbReference type="PANTHER" id="PTHR37984">
    <property type="entry name" value="PROTEIN CBG26694"/>
    <property type="match status" value="1"/>
</dbReference>
<dbReference type="VEuPathDB" id="FungiDB:AeMF1_018441"/>
<dbReference type="InterPro" id="IPR050951">
    <property type="entry name" value="Retrovirus_Pol_polyprotein"/>
</dbReference>
<accession>A0A6G0W6Q4</accession>
<gene>
    <name evidence="3" type="ORF">Ae201684_018165</name>
</gene>
<dbReference type="GO" id="GO:0003676">
    <property type="term" value="F:nucleic acid binding"/>
    <property type="evidence" value="ECO:0007669"/>
    <property type="project" value="InterPro"/>
</dbReference>
<dbReference type="Pfam" id="PF17921">
    <property type="entry name" value="Integrase_H2C2"/>
    <property type="match status" value="1"/>
</dbReference>
<reference evidence="3 4" key="1">
    <citation type="submission" date="2019-07" db="EMBL/GenBank/DDBJ databases">
        <title>Genomics analysis of Aphanomyces spp. identifies a new class of oomycete effector associated with host adaptation.</title>
        <authorList>
            <person name="Gaulin E."/>
        </authorList>
    </citation>
    <scope>NUCLEOTIDE SEQUENCE [LARGE SCALE GENOMIC DNA]</scope>
    <source>
        <strain evidence="3 4">ATCC 201684</strain>
    </source>
</reference>
<dbReference type="Proteomes" id="UP000481153">
    <property type="component" value="Unassembled WGS sequence"/>
</dbReference>
<dbReference type="SUPFAM" id="SSF53098">
    <property type="entry name" value="Ribonuclease H-like"/>
    <property type="match status" value="1"/>
</dbReference>